<keyword evidence="4" id="KW-1185">Reference proteome</keyword>
<keyword evidence="1" id="KW-0812">Transmembrane</keyword>
<feature type="domain" description="Cadherin-like beta-sandwich-like" evidence="2">
    <location>
        <begin position="2040"/>
        <end position="2131"/>
    </location>
</feature>
<name>A0A367GSP6_9SPHI</name>
<accession>A0A367GSP6</accession>
<dbReference type="Gene3D" id="2.40.10.500">
    <property type="match status" value="2"/>
</dbReference>
<feature type="domain" description="Cadherin-like beta-sandwich-like" evidence="2">
    <location>
        <begin position="884"/>
        <end position="961"/>
    </location>
</feature>
<reference evidence="3 4" key="1">
    <citation type="submission" date="2018-05" db="EMBL/GenBank/DDBJ databases">
        <title>Mucilaginibacter hurinus sp. nov., isolated from briquette warehouse soil.</title>
        <authorList>
            <person name="Choi L."/>
        </authorList>
    </citation>
    <scope>NUCLEOTIDE SEQUENCE [LARGE SCALE GENOMIC DNA]</scope>
    <source>
        <strain evidence="3 4">ZR32</strain>
    </source>
</reference>
<evidence type="ECO:0000256" key="1">
    <source>
        <dbReference type="SAM" id="Phobius"/>
    </source>
</evidence>
<evidence type="ECO:0000313" key="3">
    <source>
        <dbReference type="EMBL" id="RCH56447.1"/>
    </source>
</evidence>
<feature type="transmembrane region" description="Helical" evidence="1">
    <location>
        <begin position="26"/>
        <end position="46"/>
    </location>
</feature>
<dbReference type="InterPro" id="IPR011042">
    <property type="entry name" value="6-blade_b-propeller_TolB-like"/>
</dbReference>
<dbReference type="PANTHER" id="PTHR40274:SF3">
    <property type="entry name" value="VIRGINIAMYCIN B LYASE"/>
    <property type="match status" value="1"/>
</dbReference>
<dbReference type="InterPro" id="IPR015919">
    <property type="entry name" value="Cadherin-like_sf"/>
</dbReference>
<dbReference type="SUPFAM" id="SSF49313">
    <property type="entry name" value="Cadherin-like"/>
    <property type="match status" value="1"/>
</dbReference>
<feature type="domain" description="Cadherin-like beta-sandwich-like" evidence="2">
    <location>
        <begin position="450"/>
        <end position="525"/>
    </location>
</feature>
<feature type="domain" description="Cadherin-like beta-sandwich-like" evidence="2">
    <location>
        <begin position="978"/>
        <end position="1061"/>
    </location>
</feature>
<feature type="domain" description="Cadherin-like beta-sandwich-like" evidence="2">
    <location>
        <begin position="1611"/>
        <end position="1701"/>
    </location>
</feature>
<feature type="domain" description="Cadherin-like beta-sandwich-like" evidence="2">
    <location>
        <begin position="2263"/>
        <end position="2327"/>
    </location>
</feature>
<organism evidence="3 4">
    <name type="scientific">Mucilaginibacter hurinus</name>
    <dbReference type="NCBI Taxonomy" id="2201324"/>
    <lineage>
        <taxon>Bacteria</taxon>
        <taxon>Pseudomonadati</taxon>
        <taxon>Bacteroidota</taxon>
        <taxon>Sphingobacteriia</taxon>
        <taxon>Sphingobacteriales</taxon>
        <taxon>Sphingobacteriaceae</taxon>
        <taxon>Mucilaginibacter</taxon>
    </lineage>
</organism>
<dbReference type="CDD" id="cd05819">
    <property type="entry name" value="NHL"/>
    <property type="match status" value="1"/>
</dbReference>
<comment type="caution">
    <text evidence="3">The sequence shown here is derived from an EMBL/GenBank/DDBJ whole genome shotgun (WGS) entry which is preliminary data.</text>
</comment>
<dbReference type="GO" id="GO:0005509">
    <property type="term" value="F:calcium ion binding"/>
    <property type="evidence" value="ECO:0007669"/>
    <property type="project" value="InterPro"/>
</dbReference>
<dbReference type="SUPFAM" id="SSF63825">
    <property type="entry name" value="YWTD domain"/>
    <property type="match status" value="1"/>
</dbReference>
<dbReference type="Pfam" id="PF05345">
    <property type="entry name" value="He_PIG"/>
    <property type="match status" value="4"/>
</dbReference>
<dbReference type="SUPFAM" id="SSF101898">
    <property type="entry name" value="NHL repeat"/>
    <property type="match status" value="2"/>
</dbReference>
<evidence type="ECO:0000259" key="2">
    <source>
        <dbReference type="Pfam" id="PF12733"/>
    </source>
</evidence>
<feature type="domain" description="Cadherin-like beta-sandwich-like" evidence="2">
    <location>
        <begin position="2358"/>
        <end position="2425"/>
    </location>
</feature>
<feature type="domain" description="Cadherin-like beta-sandwich-like" evidence="2">
    <location>
        <begin position="2165"/>
        <end position="2229"/>
    </location>
</feature>
<dbReference type="SUPFAM" id="SSF63829">
    <property type="entry name" value="Calcium-dependent phosphotriesterase"/>
    <property type="match status" value="1"/>
</dbReference>
<dbReference type="InterPro" id="IPR051344">
    <property type="entry name" value="Vgb"/>
</dbReference>
<dbReference type="InterPro" id="IPR013783">
    <property type="entry name" value="Ig-like_fold"/>
</dbReference>
<dbReference type="Gene3D" id="2.120.10.30">
    <property type="entry name" value="TolB, C-terminal domain"/>
    <property type="match status" value="4"/>
</dbReference>
<keyword evidence="1" id="KW-1133">Transmembrane helix</keyword>
<dbReference type="InterPro" id="IPR025883">
    <property type="entry name" value="Cadherin-like_domain"/>
</dbReference>
<dbReference type="EMBL" id="QGDC01000001">
    <property type="protein sequence ID" value="RCH56447.1"/>
    <property type="molecule type" value="Genomic_DNA"/>
</dbReference>
<dbReference type="Pfam" id="PF13585">
    <property type="entry name" value="CHU_C"/>
    <property type="match status" value="1"/>
</dbReference>
<protein>
    <recommendedName>
        <fullName evidence="2">Cadherin-like beta-sandwich-like domain-containing protein</fullName>
    </recommendedName>
</protein>
<gene>
    <name evidence="3" type="ORF">DJ568_00890</name>
</gene>
<keyword evidence="1" id="KW-0472">Membrane</keyword>
<sequence>MGYVYLIPDTLFMYSFLPFYRSRTRVLSYSIVIKACICFLVLTSALHASAHPPGFIYRDAQKFNTGDVIEVFSPAAFAANSKTYSINVTPTIPAPVLNYPSAVSILTSGEPITGIAPTSLYVASFDYGTAQYRVGSGMMTGASSMSVAPNGDIYFRDNGGNGVRRVNAADSSITTFYNDGPVQGTAVDASGDVYIRGLSDVFKFTGGSGAPQTLSMRGLTGTGSLGVDGDGNMYVYSLTKKAVYKLPAANTDTIRLATFSDNIAHFTIAPNSDVYVTTYKTVSGVTQYDIHRISASGGSPSLVLAGLSRVSALAVDAAGNLLITDSQAQNLKMYHAGNFTTPTTLYTSSIHTSGVILDAAGNIYTAGQFAGYITKLQPTGGYFAKYLPAGIILNSNTGVIEGTPAIVAAEKQYKVTAWNEAGATSQTVKIKVVAGNANLVSLILSAGTLIPEFNPDVTDYQLKLNHPSAVTITPTAAETGAVITVDGSAVSSGAVSQSVDLPAAETIIQIVVTAAQGQEKTYRITRPALPDYSYAGPNVFKQGLPINLLVPTALNVGSFDYASTQYRVGSGMMTGASSMSVAPNGDIYFNDNGGNGVRRVNAADSSITTFYNDGPVQGTAVDASGDVYIRGLSDVFKFTGGSGAPQTLSMRGLTGTGSLGVDGDGNMYVYSLTKKAVYKLPAANTDTIRLATFSDNIAHFTIAPNSDVYVTTYKTVSGVTQYDIHRISASGGSPSLVLAGLSRVSALAVDAAGNLLITDSQAQDLKMYHAGNFTTPTTLYTSSIHTSGVILDAAGNIYTAGQFAGYITKLQPTGGYFSKYLPVGLTLNSNTGVIEGTPAIVAAEKQYKVTAWNEAGYNEKQVAITVEADILALMGLSVVEKGLSPAFDAGIFNYTLLVNSDTTVLHISATAEPSINITINGANVSSGLETEVPLVTGDNLISVRIANAVGDTVTYNITATRAPSTNANLTGLVIEDHANITLTPAFSPTETAYTATTNGPVSYVYVTPGSDPGQQVYVNDEYIGCGCSSSAVEVFTGANQIVVKVIAEDGVTEKNYNIHVNVPANTNLQSLDIDDYAAFDPDFNPDSTSYAITVRGSKTTIVVYPLSFEPSNLVAVNGVEVPWGDASPEIPLALGANVITVTVTTPDSSSSKTYTLNVNRNGATEAGLLSMTVSHGVLTPAFATADTAYSLNVGPEVDYIGVTPTAIDSNATIYVDDFLTPSGEEGFSYNLYEGENTVIVDVIASDGVTSKTYVLTVNKAAPVFPDVNYNSGYTFTKDVPITPVAPVSANVDPITAGYLLPTTLNSDLSGAVNVVLDKDENAYVVTQNANPGLYKVPYGGGTPQLIVGGYTGLYGLAINPAGDVFMADAFGGETTLFKVAAGTTTAMPIGHSVSKPVGLALDTAGNIYVAEQESGKIKRLLAGDGYSTVEEIATGFTSVFGLALDRDNNVYLTETQSGNLIKLLAAENYQVADTLAVELQYPLAIKADPIGNLFVADAGTQRLTKIPAGGGSPVVIAENVGLATGITLSREGYLYFTSMAGTLSVTAALGGYYIDKPLPAGLNFNDTTGVISGTPRSISPVTSYLVTANNSIGTGSAEFDIEVAAGNAVLDSLVVSAGSLSPAFNQSQFEYTAIVDSAEANINVTPYANDAAASIKVNGSDVPSGAPSQDIGLNYGDNTINVVVTSENGLTTKTYTITVNRGAAPPVLSYSGPQVYVTNNTITPLTPTGSNISSPGFSCQPDSLTSDIVYPYALTADGQGNLYTQSFDGGLIFKIDKNGTSSLYNSDFEAQASLASDGAGNLYVAHYNNTSIAKIPAGGGPAQILASGLQAPSAIAADNYGNLYVADSEIKKINAVTGDVVSLGGDFYHAIAMAVDGSRNIYIATVDGELKKLLAADNYHTSILLADDLGVPGGITVDGANNVFVTSLDYGEITKVTASGQAETFSYCAFSPGGIAFNNQGKLFISELVINSISYFNPVGGYYISPALPAGLAINDTTGVISGTPALATPARDYTVTTYNRFGSGQAAVNITVVESMADLSNLTISRGTLSPVFSSADTSYTVAVLNTTTALSVTPTAALPASAITINGSQVTSGEPEEIPLNIGNNTVSIIVTAEDGVTTKTYTVVITRKPSTNALLSQLELDQGITKKKVNGPNYRDYKATAYTNAVSIAASAQDSGATIYINGELVPSGGQSQPITLTIGANTINTVVTAADGVTSNTYSIVVTRKLSDNALLSQLDLDQGITKKKVSGINYRDYTALAYTNAVRVLASAHDPGAIIRINGELVTSGEYSSPIMLNNGANNVNVVVTAADGITINTYSIVVTRKLSDNALLSQLELDQGITKKKVKGSNFRDYTASTYATTVRVTASVHDAGATIRINGEEVASGGQSQPITLNPGANIINTVVTAADGITTNTYSIVVTRRASANTNLAGLTLTPEFTVSTQSGNYVAAVNAETAVVKVHPLAEDPNAAIVVNNMPLIDGYSPDISLEAGENNLTVTVTAQNGASKNYQLIITRPGAMRMQMNTAAPMQNTLPEVTVNSALSPNGDGINDQLIVNGIEAYPANSLTIMNSKGVQVIYISGYDNQAKVFDGRNRAGALQPQGTYFYLLEYKAGSETKRKSGYIILKY</sequence>
<proteinExistence type="predicted"/>
<dbReference type="Pfam" id="PF12733">
    <property type="entry name" value="Cadherin-like"/>
    <property type="match status" value="11"/>
</dbReference>
<evidence type="ECO:0000313" key="4">
    <source>
        <dbReference type="Proteomes" id="UP000253209"/>
    </source>
</evidence>
<dbReference type="Gene3D" id="2.60.40.10">
    <property type="entry name" value="Immunoglobulins"/>
    <property type="match status" value="1"/>
</dbReference>
<feature type="domain" description="Cadherin-like beta-sandwich-like" evidence="2">
    <location>
        <begin position="2435"/>
        <end position="2518"/>
    </location>
</feature>
<dbReference type="PANTHER" id="PTHR40274">
    <property type="entry name" value="VIRGINIAMYCIN B LYASE"/>
    <property type="match status" value="1"/>
</dbReference>
<feature type="domain" description="Cadherin-like beta-sandwich-like" evidence="2">
    <location>
        <begin position="1070"/>
        <end position="1160"/>
    </location>
</feature>
<dbReference type="Proteomes" id="UP000253209">
    <property type="component" value="Unassembled WGS sequence"/>
</dbReference>
<dbReference type="GO" id="GO:0016020">
    <property type="term" value="C:membrane"/>
    <property type="evidence" value="ECO:0007669"/>
    <property type="project" value="InterPro"/>
</dbReference>
<feature type="domain" description="Cadherin-like beta-sandwich-like" evidence="2">
    <location>
        <begin position="1174"/>
        <end position="1259"/>
    </location>
</feature>